<accession>A0A0R3PZJ1</accession>
<sequence length="100" mass="11544">MIADVSVESRPPKLLLTCFHGERTAAYSRIWLIKEHYRVNIPHSRCSIEEDPARCKDEKATLKRGTTVDLRLEPSTLMKTKTSKRKPKKHLCQARVNSEI</sequence>
<evidence type="ECO:0000313" key="4">
    <source>
        <dbReference type="WBParaSite" id="ACOC_0001198501-mRNA-1"/>
    </source>
</evidence>
<proteinExistence type="predicted"/>
<organism evidence="4">
    <name type="scientific">Angiostrongylus costaricensis</name>
    <name type="common">Nematode worm</name>
    <dbReference type="NCBI Taxonomy" id="334426"/>
    <lineage>
        <taxon>Eukaryota</taxon>
        <taxon>Metazoa</taxon>
        <taxon>Ecdysozoa</taxon>
        <taxon>Nematoda</taxon>
        <taxon>Chromadorea</taxon>
        <taxon>Rhabditida</taxon>
        <taxon>Rhabditina</taxon>
        <taxon>Rhabditomorpha</taxon>
        <taxon>Strongyloidea</taxon>
        <taxon>Metastrongylidae</taxon>
        <taxon>Angiostrongylus</taxon>
    </lineage>
</organism>
<evidence type="ECO:0000313" key="3">
    <source>
        <dbReference type="Proteomes" id="UP000267027"/>
    </source>
</evidence>
<evidence type="ECO:0000256" key="1">
    <source>
        <dbReference type="SAM" id="MobiDB-lite"/>
    </source>
</evidence>
<reference evidence="2 3" key="2">
    <citation type="submission" date="2018-11" db="EMBL/GenBank/DDBJ databases">
        <authorList>
            <consortium name="Pathogen Informatics"/>
        </authorList>
    </citation>
    <scope>NUCLEOTIDE SEQUENCE [LARGE SCALE GENOMIC DNA]</scope>
    <source>
        <strain evidence="2 3">Costa Rica</strain>
    </source>
</reference>
<dbReference type="WBParaSite" id="ACOC_0001198501-mRNA-1">
    <property type="protein sequence ID" value="ACOC_0001198501-mRNA-1"/>
    <property type="gene ID" value="ACOC_0001198501"/>
</dbReference>
<gene>
    <name evidence="2" type="ORF">ACOC_LOCUS11986</name>
</gene>
<protein>
    <submittedName>
        <fullName evidence="4">Rhodanese domain-containing protein</fullName>
    </submittedName>
</protein>
<feature type="region of interest" description="Disordered" evidence="1">
    <location>
        <begin position="80"/>
        <end position="100"/>
    </location>
</feature>
<keyword evidence="3" id="KW-1185">Reference proteome</keyword>
<evidence type="ECO:0000313" key="2">
    <source>
        <dbReference type="EMBL" id="VDM63571.1"/>
    </source>
</evidence>
<dbReference type="Proteomes" id="UP000267027">
    <property type="component" value="Unassembled WGS sequence"/>
</dbReference>
<dbReference type="AlphaFoldDB" id="A0A0R3PZJ1"/>
<reference evidence="4" key="1">
    <citation type="submission" date="2017-02" db="UniProtKB">
        <authorList>
            <consortium name="WormBaseParasite"/>
        </authorList>
    </citation>
    <scope>IDENTIFICATION</scope>
</reference>
<name>A0A0R3PZJ1_ANGCS</name>
<dbReference type="EMBL" id="UYYA01004855">
    <property type="protein sequence ID" value="VDM63571.1"/>
    <property type="molecule type" value="Genomic_DNA"/>
</dbReference>
<feature type="compositionally biased region" description="Basic residues" evidence="1">
    <location>
        <begin position="81"/>
        <end position="92"/>
    </location>
</feature>